<reference evidence="9" key="1">
    <citation type="submission" date="2022-11" db="UniProtKB">
        <authorList>
            <consortium name="EnsemblMetazoa"/>
        </authorList>
    </citation>
    <scope>IDENTIFICATION</scope>
</reference>
<dbReference type="InterPro" id="IPR054549">
    <property type="entry name" value="UVB_sens_RUS_dom"/>
</dbReference>
<evidence type="ECO:0000256" key="1">
    <source>
        <dbReference type="ARBA" id="ARBA00004370"/>
    </source>
</evidence>
<dbReference type="AlphaFoldDB" id="A0A913XTQ1"/>
<evidence type="ECO:0000313" key="10">
    <source>
        <dbReference type="Proteomes" id="UP000887567"/>
    </source>
</evidence>
<dbReference type="GeneID" id="110247505"/>
<dbReference type="Pfam" id="PF04884">
    <property type="entry name" value="UVB_sens_prot"/>
    <property type="match status" value="1"/>
</dbReference>
<dbReference type="GO" id="GO:0016020">
    <property type="term" value="C:membrane"/>
    <property type="evidence" value="ECO:0007669"/>
    <property type="project" value="UniProtKB-SubCell"/>
</dbReference>
<evidence type="ECO:0000256" key="5">
    <source>
        <dbReference type="ARBA" id="ARBA00023136"/>
    </source>
</evidence>
<comment type="similarity">
    <text evidence="2">Belongs to the RUS1 family.</text>
</comment>
<keyword evidence="3 6" id="KW-0812">Transmembrane</keyword>
<feature type="domain" description="Protein root UVB sensitive/RUS" evidence="7">
    <location>
        <begin position="43"/>
        <end position="277"/>
    </location>
</feature>
<dbReference type="InterPro" id="IPR006968">
    <property type="entry name" value="RUS_fam"/>
</dbReference>
<feature type="transmembrane region" description="Helical" evidence="6">
    <location>
        <begin position="233"/>
        <end position="251"/>
    </location>
</feature>
<evidence type="ECO:0000259" key="8">
    <source>
        <dbReference type="Pfam" id="PF24160"/>
    </source>
</evidence>
<dbReference type="KEGG" id="epa:110247505"/>
<dbReference type="RefSeq" id="XP_020909598.1">
    <property type="nucleotide sequence ID" value="XM_021053939.2"/>
</dbReference>
<evidence type="ECO:0000256" key="3">
    <source>
        <dbReference type="ARBA" id="ARBA00022692"/>
    </source>
</evidence>
<sequence>MAGKMVVAEEKYGSGSLERSYTFTTESGKLERVKGAKDAYGTSILHFFKTAFLPQGYPDSVSKDYLEYQIWDTSQAFCSSITGTLATQAMLKGYGVGDDKATILAATITWLLRNGSGMVGSILFAWMQGSNLDCYAKKWRLFADILNDASIFVELLSPYFKPYFIFFACISSIAKSVVGVAGGATRAALTQHQARRDNMADVAAKDGSQETLVNLLALLAGLVITPLVSGNIILTWTLFFIFTFLHLYFNFRAVSSVVMETLNITRLHILVQDYLLNDRILTPDEVAKREPVLFGSSIGECLEIRLGTQFGNVIHNVQDFESALPNSPSCTYIMRVDLNNSCTSGTANIVLHESSDVLDHIKSCFHAAVVDFILRNNSLNKELASQKPGCQALLALHSFWWQERNSSTSCCWDLVAQSHNFTIQAFPEFLDNLQKAGWLTSQNHLGPNEWRSVWNTKGVEIKKMI</sequence>
<feature type="transmembrane region" description="Helical" evidence="6">
    <location>
        <begin position="210"/>
        <end position="227"/>
    </location>
</feature>
<dbReference type="EnsemblMetazoa" id="XM_021053939.2">
    <property type="protein sequence ID" value="XP_020909598.1"/>
    <property type="gene ID" value="LOC110247505"/>
</dbReference>
<keyword evidence="4 6" id="KW-1133">Transmembrane helix</keyword>
<feature type="transmembrane region" description="Helical" evidence="6">
    <location>
        <begin position="163"/>
        <end position="189"/>
    </location>
</feature>
<dbReference type="InterPro" id="IPR055412">
    <property type="entry name" value="UVB_sens_C"/>
</dbReference>
<dbReference type="Pfam" id="PF24160">
    <property type="entry name" value="UVB_sens_C"/>
    <property type="match status" value="1"/>
</dbReference>
<dbReference type="Proteomes" id="UP000887567">
    <property type="component" value="Unplaced"/>
</dbReference>
<name>A0A913XTQ1_EXADI</name>
<protein>
    <submittedName>
        <fullName evidence="9">Uncharacterized protein</fullName>
    </submittedName>
</protein>
<dbReference type="PANTHER" id="PTHR12770">
    <property type="entry name" value="RUS1 FAMILY PROTEIN C16ORF58"/>
    <property type="match status" value="1"/>
</dbReference>
<feature type="domain" description="Root UVB sensitive protein C-terminal" evidence="8">
    <location>
        <begin position="279"/>
        <end position="454"/>
    </location>
</feature>
<proteinExistence type="inferred from homology"/>
<evidence type="ECO:0000256" key="2">
    <source>
        <dbReference type="ARBA" id="ARBA00007558"/>
    </source>
</evidence>
<dbReference type="OMA" id="EPWVEIS"/>
<evidence type="ECO:0000313" key="9">
    <source>
        <dbReference type="EnsemblMetazoa" id="XP_020909598.1"/>
    </source>
</evidence>
<evidence type="ECO:0000259" key="7">
    <source>
        <dbReference type="Pfam" id="PF04884"/>
    </source>
</evidence>
<keyword evidence="5 6" id="KW-0472">Membrane</keyword>
<evidence type="ECO:0000256" key="4">
    <source>
        <dbReference type="ARBA" id="ARBA00022989"/>
    </source>
</evidence>
<evidence type="ECO:0000256" key="6">
    <source>
        <dbReference type="SAM" id="Phobius"/>
    </source>
</evidence>
<dbReference type="OrthoDB" id="364779at2759"/>
<organism evidence="9 10">
    <name type="scientific">Exaiptasia diaphana</name>
    <name type="common">Tropical sea anemone</name>
    <name type="synonym">Aiptasia pulchella</name>
    <dbReference type="NCBI Taxonomy" id="2652724"/>
    <lineage>
        <taxon>Eukaryota</taxon>
        <taxon>Metazoa</taxon>
        <taxon>Cnidaria</taxon>
        <taxon>Anthozoa</taxon>
        <taxon>Hexacorallia</taxon>
        <taxon>Actiniaria</taxon>
        <taxon>Aiptasiidae</taxon>
        <taxon>Exaiptasia</taxon>
    </lineage>
</organism>
<comment type="subcellular location">
    <subcellularLocation>
        <location evidence="1">Membrane</location>
    </subcellularLocation>
</comment>
<accession>A0A913XTQ1</accession>
<keyword evidence="10" id="KW-1185">Reference proteome</keyword>
<dbReference type="PANTHER" id="PTHR12770:SF31">
    <property type="entry name" value="RUS FAMILY MEMBER 1"/>
    <property type="match status" value="1"/>
</dbReference>